<dbReference type="SUPFAM" id="SSF52540">
    <property type="entry name" value="P-loop containing nucleoside triphosphate hydrolases"/>
    <property type="match status" value="1"/>
</dbReference>
<proteinExistence type="predicted"/>
<evidence type="ECO:0000256" key="2">
    <source>
        <dbReference type="ARBA" id="ARBA00022692"/>
    </source>
</evidence>
<dbReference type="Gene3D" id="1.20.1560.10">
    <property type="entry name" value="ABC transporter type 1, transmembrane domain"/>
    <property type="match status" value="1"/>
</dbReference>
<feature type="transmembrane region" description="Helical" evidence="7">
    <location>
        <begin position="76"/>
        <end position="93"/>
    </location>
</feature>
<dbReference type="InterPro" id="IPR011527">
    <property type="entry name" value="ABC1_TM_dom"/>
</dbReference>
<sequence length="599" mass="66688">MRGIRYFIGRIYRYSGPILLYNFIAMLFIGVLQSIGFVFIIPLLNMTGIVALDMSSVPVVSDLMGKLEGIANEQSLLAVLIVYILLIVGQSLFNWHLSMQNKRIQQGFIRQLREDTYRSIIRANWSFFLAQRKSDLVKLMTTEIGNVKKGLNYTLQFLSSLILTSVKVGAAVILAPGIALTIISIGAALLLCSRYFTRRAKQFGYDNLMLSKVYAAGITDHLNGMKDIKGNTLETAHEAWMTDLCGQVERNSIDFAKLKASSQFIYQTVSAVLLAIFVYFLLNMFQSQPAELLLVIMLFASIWPMIVRIQISVEKLAAMAPSFESVIHLQQLCLSERELGEEQLAHDRRINLRQGLTCRSVSFRYNREREHYALNNVSLHIAAGGLTAIVGASGAGKTTLVDMLMGLNEPECGEVLVDGERLTCDNAIALRRSISYVSQDPFLFNASIRDNLKLLQPEAADDRLWKALELAAAAKFVKRLPHGLDTFIGDRGVRLSGGEKQRLVLARALLREPSILILDEATSALDTETEWRVQETLARLQGTMTMIVIAHRLSTIRHADQVVVLDGGEVRQVGTYQELANERGGLFSKLLGKQVGVPS</sequence>
<dbReference type="EMBL" id="JBHTJZ010000008">
    <property type="protein sequence ID" value="MFD0959269.1"/>
    <property type="molecule type" value="Genomic_DNA"/>
</dbReference>
<evidence type="ECO:0000256" key="4">
    <source>
        <dbReference type="ARBA" id="ARBA00022840"/>
    </source>
</evidence>
<comment type="subcellular location">
    <subcellularLocation>
        <location evidence="1">Cell membrane</location>
        <topology evidence="1">Multi-pass membrane protein</topology>
    </subcellularLocation>
</comment>
<evidence type="ECO:0000256" key="6">
    <source>
        <dbReference type="ARBA" id="ARBA00023136"/>
    </source>
</evidence>
<dbReference type="Pfam" id="PF00005">
    <property type="entry name" value="ABC_tran"/>
    <property type="match status" value="1"/>
</dbReference>
<dbReference type="PROSITE" id="PS50929">
    <property type="entry name" value="ABC_TM1F"/>
    <property type="match status" value="1"/>
</dbReference>
<evidence type="ECO:0000256" key="1">
    <source>
        <dbReference type="ARBA" id="ARBA00004651"/>
    </source>
</evidence>
<evidence type="ECO:0000313" key="11">
    <source>
        <dbReference type="Proteomes" id="UP001596989"/>
    </source>
</evidence>
<accession>A0ABW3HP91</accession>
<keyword evidence="5 7" id="KW-1133">Transmembrane helix</keyword>
<protein>
    <submittedName>
        <fullName evidence="10">ABC transporter ATP-binding protein</fullName>
    </submittedName>
</protein>
<keyword evidence="2 7" id="KW-0812">Transmembrane</keyword>
<keyword evidence="4 10" id="KW-0067">ATP-binding</keyword>
<gene>
    <name evidence="10" type="ORF">ACFQ2I_07690</name>
</gene>
<feature type="transmembrane region" description="Helical" evidence="7">
    <location>
        <begin position="292"/>
        <end position="311"/>
    </location>
</feature>
<dbReference type="InterPro" id="IPR027417">
    <property type="entry name" value="P-loop_NTPase"/>
</dbReference>
<feature type="domain" description="ABC transmembrane type-1" evidence="9">
    <location>
        <begin position="23"/>
        <end position="318"/>
    </location>
</feature>
<dbReference type="InterPro" id="IPR039421">
    <property type="entry name" value="Type_1_exporter"/>
</dbReference>
<feature type="transmembrane region" description="Helical" evidence="7">
    <location>
        <begin position="264"/>
        <end position="286"/>
    </location>
</feature>
<dbReference type="GO" id="GO:0005524">
    <property type="term" value="F:ATP binding"/>
    <property type="evidence" value="ECO:0007669"/>
    <property type="project" value="UniProtKB-KW"/>
</dbReference>
<dbReference type="InterPro" id="IPR017871">
    <property type="entry name" value="ABC_transporter-like_CS"/>
</dbReference>
<dbReference type="PROSITE" id="PS50893">
    <property type="entry name" value="ABC_TRANSPORTER_2"/>
    <property type="match status" value="1"/>
</dbReference>
<dbReference type="Proteomes" id="UP001596989">
    <property type="component" value="Unassembled WGS sequence"/>
</dbReference>
<dbReference type="Gene3D" id="3.40.50.300">
    <property type="entry name" value="P-loop containing nucleotide triphosphate hydrolases"/>
    <property type="match status" value="1"/>
</dbReference>
<comment type="caution">
    <text evidence="10">The sequence shown here is derived from an EMBL/GenBank/DDBJ whole genome shotgun (WGS) entry which is preliminary data.</text>
</comment>
<feature type="transmembrane region" description="Helical" evidence="7">
    <location>
        <begin position="20"/>
        <end position="40"/>
    </location>
</feature>
<dbReference type="Pfam" id="PF00664">
    <property type="entry name" value="ABC_membrane"/>
    <property type="match status" value="1"/>
</dbReference>
<feature type="domain" description="ABC transporter" evidence="8">
    <location>
        <begin position="356"/>
        <end position="592"/>
    </location>
</feature>
<dbReference type="PANTHER" id="PTHR24221:SF654">
    <property type="entry name" value="ATP-BINDING CASSETTE SUB-FAMILY B MEMBER 6"/>
    <property type="match status" value="1"/>
</dbReference>
<dbReference type="PANTHER" id="PTHR24221">
    <property type="entry name" value="ATP-BINDING CASSETTE SUB-FAMILY B"/>
    <property type="match status" value="1"/>
</dbReference>
<evidence type="ECO:0000259" key="8">
    <source>
        <dbReference type="PROSITE" id="PS50893"/>
    </source>
</evidence>
<evidence type="ECO:0000313" key="10">
    <source>
        <dbReference type="EMBL" id="MFD0959269.1"/>
    </source>
</evidence>
<dbReference type="SUPFAM" id="SSF90123">
    <property type="entry name" value="ABC transporter transmembrane region"/>
    <property type="match status" value="1"/>
</dbReference>
<feature type="transmembrane region" description="Helical" evidence="7">
    <location>
        <begin position="168"/>
        <end position="192"/>
    </location>
</feature>
<keyword evidence="6 7" id="KW-0472">Membrane</keyword>
<dbReference type="SMART" id="SM00382">
    <property type="entry name" value="AAA"/>
    <property type="match status" value="1"/>
</dbReference>
<dbReference type="RefSeq" id="WP_377563341.1">
    <property type="nucleotide sequence ID" value="NZ_JBHTJZ010000008.1"/>
</dbReference>
<dbReference type="InterPro" id="IPR003593">
    <property type="entry name" value="AAA+_ATPase"/>
</dbReference>
<dbReference type="InterPro" id="IPR003439">
    <property type="entry name" value="ABC_transporter-like_ATP-bd"/>
</dbReference>
<dbReference type="InterPro" id="IPR036640">
    <property type="entry name" value="ABC1_TM_sf"/>
</dbReference>
<evidence type="ECO:0000256" key="3">
    <source>
        <dbReference type="ARBA" id="ARBA00022741"/>
    </source>
</evidence>
<reference evidence="11" key="1">
    <citation type="journal article" date="2019" name="Int. J. Syst. Evol. Microbiol.">
        <title>The Global Catalogue of Microorganisms (GCM) 10K type strain sequencing project: providing services to taxonomists for standard genome sequencing and annotation.</title>
        <authorList>
            <consortium name="The Broad Institute Genomics Platform"/>
            <consortium name="The Broad Institute Genome Sequencing Center for Infectious Disease"/>
            <person name="Wu L."/>
            <person name="Ma J."/>
        </authorList>
    </citation>
    <scope>NUCLEOTIDE SEQUENCE [LARGE SCALE GENOMIC DNA]</scope>
    <source>
        <strain evidence="11">CCUG 59129</strain>
    </source>
</reference>
<dbReference type="PROSITE" id="PS00211">
    <property type="entry name" value="ABC_TRANSPORTER_1"/>
    <property type="match status" value="1"/>
</dbReference>
<keyword evidence="3" id="KW-0547">Nucleotide-binding</keyword>
<evidence type="ECO:0000256" key="7">
    <source>
        <dbReference type="SAM" id="Phobius"/>
    </source>
</evidence>
<name>A0ABW3HP91_9BACL</name>
<evidence type="ECO:0000259" key="9">
    <source>
        <dbReference type="PROSITE" id="PS50929"/>
    </source>
</evidence>
<keyword evidence="11" id="KW-1185">Reference proteome</keyword>
<organism evidence="10 11">
    <name type="scientific">Paenibacillus chungangensis</name>
    <dbReference type="NCBI Taxonomy" id="696535"/>
    <lineage>
        <taxon>Bacteria</taxon>
        <taxon>Bacillati</taxon>
        <taxon>Bacillota</taxon>
        <taxon>Bacilli</taxon>
        <taxon>Bacillales</taxon>
        <taxon>Paenibacillaceae</taxon>
        <taxon>Paenibacillus</taxon>
    </lineage>
</organism>
<evidence type="ECO:0000256" key="5">
    <source>
        <dbReference type="ARBA" id="ARBA00022989"/>
    </source>
</evidence>